<keyword evidence="1 3" id="KW-0378">Hydrolase</keyword>
<comment type="caution">
    <text evidence="3">The sequence shown here is derived from an EMBL/GenBank/DDBJ whole genome shotgun (WGS) entry which is preliminary data.</text>
</comment>
<dbReference type="EMBL" id="JACHGK010000004">
    <property type="protein sequence ID" value="MBB6445057.1"/>
    <property type="molecule type" value="Genomic_DNA"/>
</dbReference>
<dbReference type="AlphaFoldDB" id="A0A7X0HQG8"/>
<organism evidence="3 4">
    <name type="scientific">Bacillus benzoevorans</name>
    <dbReference type="NCBI Taxonomy" id="1456"/>
    <lineage>
        <taxon>Bacteria</taxon>
        <taxon>Bacillati</taxon>
        <taxon>Bacillota</taxon>
        <taxon>Bacilli</taxon>
        <taxon>Bacillales</taxon>
        <taxon>Bacillaceae</taxon>
        <taxon>Bacillus</taxon>
    </lineage>
</organism>
<evidence type="ECO:0000313" key="3">
    <source>
        <dbReference type="EMBL" id="MBB6445057.1"/>
    </source>
</evidence>
<dbReference type="Pfam" id="PF13419">
    <property type="entry name" value="HAD_2"/>
    <property type="match status" value="1"/>
</dbReference>
<proteinExistence type="predicted"/>
<evidence type="ECO:0000313" key="4">
    <source>
        <dbReference type="Proteomes" id="UP000531594"/>
    </source>
</evidence>
<dbReference type="InterPro" id="IPR050155">
    <property type="entry name" value="HAD-like_hydrolase_sf"/>
</dbReference>
<dbReference type="GO" id="GO:0008967">
    <property type="term" value="F:phosphoglycolate phosphatase activity"/>
    <property type="evidence" value="ECO:0007669"/>
    <property type="project" value="TreeGrafter"/>
</dbReference>
<dbReference type="GO" id="GO:0006281">
    <property type="term" value="P:DNA repair"/>
    <property type="evidence" value="ECO:0007669"/>
    <property type="project" value="TreeGrafter"/>
</dbReference>
<dbReference type="RefSeq" id="WP_184524743.1">
    <property type="nucleotide sequence ID" value="NZ_JACHGK010000004.1"/>
</dbReference>
<evidence type="ECO:0000256" key="2">
    <source>
        <dbReference type="ARBA" id="ARBA00022842"/>
    </source>
</evidence>
<dbReference type="InterPro" id="IPR041492">
    <property type="entry name" value="HAD_2"/>
</dbReference>
<dbReference type="PANTHER" id="PTHR43434:SF1">
    <property type="entry name" value="PHOSPHOGLYCOLATE PHOSPHATASE"/>
    <property type="match status" value="1"/>
</dbReference>
<keyword evidence="2" id="KW-0460">Magnesium</keyword>
<name>A0A7X0HQG8_9BACI</name>
<dbReference type="Gene3D" id="3.40.50.1000">
    <property type="entry name" value="HAD superfamily/HAD-like"/>
    <property type="match status" value="1"/>
</dbReference>
<gene>
    <name evidence="3" type="ORF">HNR53_001667</name>
</gene>
<dbReference type="InterPro" id="IPR036412">
    <property type="entry name" value="HAD-like_sf"/>
</dbReference>
<accession>A0A7X0HQG8</accession>
<evidence type="ECO:0000256" key="1">
    <source>
        <dbReference type="ARBA" id="ARBA00022801"/>
    </source>
</evidence>
<dbReference type="PANTHER" id="PTHR43434">
    <property type="entry name" value="PHOSPHOGLYCOLATE PHOSPHATASE"/>
    <property type="match status" value="1"/>
</dbReference>
<reference evidence="3 4" key="1">
    <citation type="submission" date="2020-08" db="EMBL/GenBank/DDBJ databases">
        <title>Genomic Encyclopedia of Type Strains, Phase IV (KMG-IV): sequencing the most valuable type-strain genomes for metagenomic binning, comparative biology and taxonomic classification.</title>
        <authorList>
            <person name="Goeker M."/>
        </authorList>
    </citation>
    <scope>NUCLEOTIDE SEQUENCE [LARGE SCALE GENOMIC DNA]</scope>
    <source>
        <strain evidence="3 4">DSM 5391</strain>
    </source>
</reference>
<keyword evidence="4" id="KW-1185">Reference proteome</keyword>
<dbReference type="GO" id="GO:0005829">
    <property type="term" value="C:cytosol"/>
    <property type="evidence" value="ECO:0007669"/>
    <property type="project" value="TreeGrafter"/>
</dbReference>
<dbReference type="InterPro" id="IPR023198">
    <property type="entry name" value="PGP-like_dom2"/>
</dbReference>
<dbReference type="SUPFAM" id="SSF56784">
    <property type="entry name" value="HAD-like"/>
    <property type="match status" value="1"/>
</dbReference>
<sequence>MKDRIEDFQKTKDFLVCVDSDGCAMDTMDIKHKVAFGPEAVNTWELHHIKDHFLEVWNDINLYTKTRGINRFKGVVATFAALEKEGIEMPDISSFKKWAETTSELSAPSLQREIDKTNDEQLKKALQWSNAVNHAIETKLAGSDKPVEGAKEGLEAANNVANVAIVSSANGAAVLDEWTRHELAVHVDVMLGQEAGTKAYCIQEMKKFDFDNTHVLMVGDAPGDLDAANKNGVLYYPILVGKEKFSWDRFKNEALAKFIDGAFAGEYQQQLIKEFNDNLK</sequence>
<dbReference type="InterPro" id="IPR023214">
    <property type="entry name" value="HAD_sf"/>
</dbReference>
<protein>
    <submittedName>
        <fullName evidence="3">Phosphoglycolate phosphatase-like HAD superfamily hydrolase</fullName>
    </submittedName>
</protein>
<dbReference type="Gene3D" id="1.10.150.240">
    <property type="entry name" value="Putative phosphatase, domain 2"/>
    <property type="match status" value="1"/>
</dbReference>
<dbReference type="Proteomes" id="UP000531594">
    <property type="component" value="Unassembled WGS sequence"/>
</dbReference>